<evidence type="ECO:0000313" key="2">
    <source>
        <dbReference type="EMBL" id="AGG09416.1"/>
    </source>
</evidence>
<protein>
    <submittedName>
        <fullName evidence="2">Uncharacterized protein</fullName>
    </submittedName>
</protein>
<dbReference type="EMBL" id="KC152960">
    <property type="protein sequence ID" value="AGG09416.1"/>
    <property type="molecule type" value="Genomic_DNA"/>
</dbReference>
<feature type="compositionally biased region" description="Basic and acidic residues" evidence="1">
    <location>
        <begin position="56"/>
        <end position="71"/>
    </location>
</feature>
<dbReference type="RefSeq" id="WP_223225483.1">
    <property type="nucleotide sequence ID" value="NZ_SIUG01000028.1"/>
</dbReference>
<feature type="region of interest" description="Disordered" evidence="1">
    <location>
        <begin position="56"/>
        <end position="79"/>
    </location>
</feature>
<organism evidence="2">
    <name type="scientific">Vibrio cholerae serotype O1 biovar El Tor</name>
    <dbReference type="NCBI Taxonomy" id="686"/>
    <lineage>
        <taxon>Bacteria</taxon>
        <taxon>Pseudomonadati</taxon>
        <taxon>Pseudomonadota</taxon>
        <taxon>Gammaproteobacteria</taxon>
        <taxon>Vibrionales</taxon>
        <taxon>Vibrionaceae</taxon>
        <taxon>Vibrio</taxon>
    </lineage>
</organism>
<name>M1R2Z2_VIBCE</name>
<dbReference type="SMR" id="M1R2Z2"/>
<proteinExistence type="predicted"/>
<dbReference type="AlphaFoldDB" id="M1R2Z2"/>
<evidence type="ECO:0000256" key="1">
    <source>
        <dbReference type="SAM" id="MobiDB-lite"/>
    </source>
</evidence>
<reference evidence="2" key="1">
    <citation type="journal article" date="2013" name="Nature">
        <title>A bacteriophage encodes its own CRISPR/Cas adaptive response to evade host innate immunity.</title>
        <authorList>
            <person name="Seed K.D."/>
            <person name="Lazinski D.W."/>
            <person name="Calderwood S.B."/>
            <person name="Camilli A."/>
        </authorList>
    </citation>
    <scope>NUCLEOTIDE SEQUENCE</scope>
    <source>
        <strain evidence="2">KS393</strain>
    </source>
</reference>
<accession>M1R2Z2</accession>
<sequence>MAENLVRYGASLAFDGRQALRQLRKYKETFNKVQHTILKNTQKLNNEMVQGEQRVQRAKENSIEKEKRRQESFNQWRKRQTRSANFAELKAHQQVELMKILASNKSAQEIKSTYTDTLLAFKLAKKREVAAEKQANRLRLESAKRTETRIKAIKGRANNLLGRAGGVAGSAISGLLGLGAATLGTVAVGAKDASDTRAEAVNAGMKVEDYQRFLFGARNATNLSRDEIMSSLQDVNDRRGEIMNLEIKDGEIKGVGELTDLLNFLVKNGQLALDEKAIKDFVLNSGNSAEFLEKVFKLLQTSGADTNTQTFLMESLASNSFRLMAQIDQNSTMYARSLEEMKTLRLGIDAANQTQVRDVGQTMSAMWNKLTYLPLEAFEAFAMAIKPETAASMNSVVNSIIKLARAMGDDLANVLERIVPWLEKLLASANENSLIDNFRSVGNILFDEIVKPALVKVGEVLLGVVATAIPEGMRTDQLQQMYEKYMLTEEERQALQLKKQQELDLNWQRIQPKQGGFNYLTPPPQAKTDTSSYVYPSAQQPVVVENNSTVKLEVDGKVLAQTVTKDQQFNEAMRKAAHQYGRGGY</sequence>